<keyword evidence="25" id="KW-0670">Pyruvate</keyword>
<feature type="binding site" evidence="20">
    <location>
        <position position="439"/>
    </location>
    <ligand>
        <name>Mg(2+)</name>
        <dbReference type="ChEBI" id="CHEBI:18420"/>
    </ligand>
</feature>
<dbReference type="SUPFAM" id="SSF51621">
    <property type="entry name" value="Phosphoenolpyruvate/pyruvate domain"/>
    <property type="match status" value="1"/>
</dbReference>
<feature type="coiled-coil region" evidence="21">
    <location>
        <begin position="377"/>
        <end position="404"/>
    </location>
</feature>
<evidence type="ECO:0000256" key="3">
    <source>
        <dbReference type="ARBA" id="ARBA00002728"/>
    </source>
</evidence>
<feature type="binding site" evidence="20">
    <location>
        <position position="415"/>
    </location>
    <ligand>
        <name>Mg(2+)</name>
        <dbReference type="ChEBI" id="CHEBI:18420"/>
    </ligand>
</feature>
<dbReference type="GO" id="GO:0005737">
    <property type="term" value="C:cytoplasm"/>
    <property type="evidence" value="ECO:0007669"/>
    <property type="project" value="UniProtKB-SubCell"/>
</dbReference>
<gene>
    <name evidence="25" type="primary">ptsP</name>
    <name evidence="25" type="ORF">ENW00_03755</name>
</gene>
<dbReference type="PANTHER" id="PTHR46244:SF3">
    <property type="entry name" value="PHOSPHOENOLPYRUVATE-PROTEIN PHOSPHOTRANSFERASE"/>
    <property type="match status" value="1"/>
</dbReference>
<proteinExistence type="inferred from homology"/>
<evidence type="ECO:0000256" key="2">
    <source>
        <dbReference type="ARBA" id="ARBA00001946"/>
    </source>
</evidence>
<organism evidence="25">
    <name type="scientific">Dictyoglomus thermophilum</name>
    <dbReference type="NCBI Taxonomy" id="14"/>
    <lineage>
        <taxon>Bacteria</taxon>
        <taxon>Pseudomonadati</taxon>
        <taxon>Dictyoglomota</taxon>
        <taxon>Dictyoglomia</taxon>
        <taxon>Dictyoglomales</taxon>
        <taxon>Dictyoglomaceae</taxon>
        <taxon>Dictyoglomus</taxon>
    </lineage>
</organism>
<comment type="similarity">
    <text evidence="5 17">Belongs to the PEP-utilizing enzyme family.</text>
</comment>
<dbReference type="Pfam" id="PF00391">
    <property type="entry name" value="PEP-utilizers"/>
    <property type="match status" value="1"/>
</dbReference>
<dbReference type="SUPFAM" id="SSF47831">
    <property type="entry name" value="Enzyme I of the PEP:sugar phosphotransferase system HPr-binding (sub)domain"/>
    <property type="match status" value="1"/>
</dbReference>
<evidence type="ECO:0000256" key="21">
    <source>
        <dbReference type="SAM" id="Coils"/>
    </source>
</evidence>
<dbReference type="InterPro" id="IPR000121">
    <property type="entry name" value="PEP_util_C"/>
</dbReference>
<evidence type="ECO:0000313" key="25">
    <source>
        <dbReference type="EMBL" id="HFX13261.1"/>
    </source>
</evidence>
<dbReference type="Pfam" id="PF05524">
    <property type="entry name" value="PEP-utilisers_N"/>
    <property type="match status" value="1"/>
</dbReference>
<dbReference type="PRINTS" id="PR01736">
    <property type="entry name" value="PHPHTRNFRASE"/>
</dbReference>
<accession>A0A7C3RV89</accession>
<dbReference type="InterPro" id="IPR023151">
    <property type="entry name" value="PEP_util_CS"/>
</dbReference>
<evidence type="ECO:0000256" key="15">
    <source>
        <dbReference type="ARBA" id="ARBA00022842"/>
    </source>
</evidence>
<feature type="domain" description="PEP-utilising enzyme mobile" evidence="22">
    <location>
        <begin position="140"/>
        <end position="210"/>
    </location>
</feature>
<dbReference type="InterPro" id="IPR040442">
    <property type="entry name" value="Pyrv_kinase-like_dom_sf"/>
</dbReference>
<dbReference type="InterPro" id="IPR015813">
    <property type="entry name" value="Pyrv/PenolPyrv_kinase-like_dom"/>
</dbReference>
<evidence type="ECO:0000256" key="5">
    <source>
        <dbReference type="ARBA" id="ARBA00007837"/>
    </source>
</evidence>
<dbReference type="Pfam" id="PF02896">
    <property type="entry name" value="PEP-utilizers_C"/>
    <property type="match status" value="1"/>
</dbReference>
<dbReference type="PROSITE" id="PS00742">
    <property type="entry name" value="PEP_ENZYMES_2"/>
    <property type="match status" value="1"/>
</dbReference>
<dbReference type="InterPro" id="IPR006318">
    <property type="entry name" value="PTS_EI-like"/>
</dbReference>
<dbReference type="PANTHER" id="PTHR46244">
    <property type="entry name" value="PHOSPHOENOLPYRUVATE-PROTEIN PHOSPHOTRANSFERASE"/>
    <property type="match status" value="1"/>
</dbReference>
<dbReference type="Gene3D" id="1.10.274.10">
    <property type="entry name" value="PtsI, HPr-binding domain"/>
    <property type="match status" value="1"/>
</dbReference>
<feature type="active site" description="Tele-phosphohistidine intermediate" evidence="18">
    <location>
        <position position="176"/>
    </location>
</feature>
<evidence type="ECO:0000256" key="6">
    <source>
        <dbReference type="ARBA" id="ARBA00012232"/>
    </source>
</evidence>
<dbReference type="GO" id="GO:0009401">
    <property type="term" value="P:phosphoenolpyruvate-dependent sugar phosphotransferase system"/>
    <property type="evidence" value="ECO:0007669"/>
    <property type="project" value="UniProtKB-KW"/>
</dbReference>
<evidence type="ECO:0000256" key="19">
    <source>
        <dbReference type="PIRSR" id="PIRSR000732-2"/>
    </source>
</evidence>
<evidence type="ECO:0000256" key="11">
    <source>
        <dbReference type="ARBA" id="ARBA00022679"/>
    </source>
</evidence>
<dbReference type="Gene3D" id="3.20.20.60">
    <property type="entry name" value="Phosphoenolpyruvate-binding domains"/>
    <property type="match status" value="1"/>
</dbReference>
<dbReference type="EC" id="2.7.3.9" evidence="6 17"/>
<dbReference type="InterPro" id="IPR036618">
    <property type="entry name" value="PtsI_HPr-bd_sf"/>
</dbReference>
<dbReference type="EMBL" id="DTIN01000013">
    <property type="protein sequence ID" value="HFX13261.1"/>
    <property type="molecule type" value="Genomic_DNA"/>
</dbReference>
<feature type="binding site" evidence="19">
    <location>
        <position position="281"/>
    </location>
    <ligand>
        <name>phosphoenolpyruvate</name>
        <dbReference type="ChEBI" id="CHEBI:58702"/>
    </ligand>
</feature>
<feature type="binding site" evidence="19">
    <location>
        <position position="449"/>
    </location>
    <ligand>
        <name>phosphoenolpyruvate</name>
        <dbReference type="ChEBI" id="CHEBI:58702"/>
    </ligand>
</feature>
<evidence type="ECO:0000256" key="12">
    <source>
        <dbReference type="ARBA" id="ARBA00022683"/>
    </source>
</evidence>
<evidence type="ECO:0000256" key="1">
    <source>
        <dbReference type="ARBA" id="ARBA00000683"/>
    </source>
</evidence>
<evidence type="ECO:0000256" key="4">
    <source>
        <dbReference type="ARBA" id="ARBA00004496"/>
    </source>
</evidence>
<comment type="cofactor">
    <cofactor evidence="2 17 20">
        <name>Mg(2+)</name>
        <dbReference type="ChEBI" id="CHEBI:18420"/>
    </cofactor>
</comment>
<feature type="active site" description="Proton donor" evidence="18">
    <location>
        <position position="486"/>
    </location>
</feature>
<protein>
    <recommendedName>
        <fullName evidence="7 17">Phosphoenolpyruvate-protein phosphotransferase</fullName>
        <ecNumber evidence="6 17">2.7.3.9</ecNumber>
    </recommendedName>
    <alternativeName>
        <fullName evidence="16 17">Phosphotransferase system, enzyme I</fullName>
    </alternativeName>
</protein>
<feature type="binding site" evidence="19">
    <location>
        <begin position="438"/>
        <end position="439"/>
    </location>
    <ligand>
        <name>phosphoenolpyruvate</name>
        <dbReference type="ChEBI" id="CHEBI:58702"/>
    </ligand>
</feature>
<evidence type="ECO:0000256" key="16">
    <source>
        <dbReference type="ARBA" id="ARBA00033235"/>
    </source>
</evidence>
<dbReference type="GO" id="GO:0046872">
    <property type="term" value="F:metal ion binding"/>
    <property type="evidence" value="ECO:0007669"/>
    <property type="project" value="UniProtKB-KW"/>
</dbReference>
<comment type="catalytic activity">
    <reaction evidence="1 17">
        <text>L-histidyl-[protein] + phosphoenolpyruvate = N(pros)-phospho-L-histidyl-[protein] + pyruvate</text>
        <dbReference type="Rhea" id="RHEA:23880"/>
        <dbReference type="Rhea" id="RHEA-COMP:9745"/>
        <dbReference type="Rhea" id="RHEA-COMP:9746"/>
        <dbReference type="ChEBI" id="CHEBI:15361"/>
        <dbReference type="ChEBI" id="CHEBI:29979"/>
        <dbReference type="ChEBI" id="CHEBI:58702"/>
        <dbReference type="ChEBI" id="CHEBI:64837"/>
        <dbReference type="EC" id="2.7.3.9"/>
    </reaction>
</comment>
<keyword evidence="11 17" id="KW-0808">Transferase</keyword>
<evidence type="ECO:0000256" key="7">
    <source>
        <dbReference type="ARBA" id="ARBA00016544"/>
    </source>
</evidence>
<comment type="function">
    <text evidence="3 17">General (non sugar-specific) component of the phosphoenolpyruvate-dependent sugar phosphotransferase system (sugar PTS). This major carbohydrate active-transport system catalyzes the phosphorylation of incoming sugar substrates concomitantly with their translocation across the cell membrane. Enzyme I transfers the phosphoryl group from phosphoenolpyruvate (PEP) to the phosphoryl carrier protein (HPr).</text>
</comment>
<dbReference type="Gene3D" id="3.50.30.10">
    <property type="entry name" value="Phosphohistidine domain"/>
    <property type="match status" value="1"/>
</dbReference>
<feature type="domain" description="PEP-utilising enzyme C-terminal" evidence="23">
    <location>
        <begin position="246"/>
        <end position="523"/>
    </location>
</feature>
<evidence type="ECO:0000256" key="10">
    <source>
        <dbReference type="ARBA" id="ARBA00022597"/>
    </source>
</evidence>
<keyword evidence="14 17" id="KW-0418">Kinase</keyword>
<evidence type="ECO:0000256" key="18">
    <source>
        <dbReference type="PIRSR" id="PIRSR000732-1"/>
    </source>
</evidence>
<evidence type="ECO:0000259" key="23">
    <source>
        <dbReference type="Pfam" id="PF02896"/>
    </source>
</evidence>
<evidence type="ECO:0000256" key="20">
    <source>
        <dbReference type="PIRSR" id="PIRSR000732-3"/>
    </source>
</evidence>
<evidence type="ECO:0000256" key="9">
    <source>
        <dbReference type="ARBA" id="ARBA00022490"/>
    </source>
</evidence>
<evidence type="ECO:0000259" key="24">
    <source>
        <dbReference type="Pfam" id="PF05524"/>
    </source>
</evidence>
<evidence type="ECO:0000256" key="14">
    <source>
        <dbReference type="ARBA" id="ARBA00022777"/>
    </source>
</evidence>
<comment type="subcellular location">
    <subcellularLocation>
        <location evidence="4 17">Cytoplasm</location>
    </subcellularLocation>
</comment>
<dbReference type="NCBIfam" id="TIGR01417">
    <property type="entry name" value="PTS_I_fam"/>
    <property type="match status" value="1"/>
</dbReference>
<name>A0A7C3RV89_DICTH</name>
<reference evidence="25" key="1">
    <citation type="journal article" date="2020" name="mSystems">
        <title>Genome- and Community-Level Interaction Insights into Carbon Utilization and Element Cycling Functions of Hydrothermarchaeota in Hydrothermal Sediment.</title>
        <authorList>
            <person name="Zhou Z."/>
            <person name="Liu Y."/>
            <person name="Xu W."/>
            <person name="Pan J."/>
            <person name="Luo Z.H."/>
            <person name="Li M."/>
        </authorList>
    </citation>
    <scope>NUCLEOTIDE SEQUENCE [LARGE SCALE GENOMIC DNA]</scope>
    <source>
        <strain evidence="25">SpSt-81</strain>
    </source>
</reference>
<comment type="caution">
    <text evidence="25">The sequence shown here is derived from an EMBL/GenBank/DDBJ whole genome shotgun (WGS) entry which is preliminary data.</text>
</comment>
<evidence type="ECO:0000256" key="8">
    <source>
        <dbReference type="ARBA" id="ARBA00022448"/>
    </source>
</evidence>
<keyword evidence="12 17" id="KW-0598">Phosphotransferase system</keyword>
<dbReference type="GO" id="GO:0016301">
    <property type="term" value="F:kinase activity"/>
    <property type="evidence" value="ECO:0007669"/>
    <property type="project" value="UniProtKB-KW"/>
</dbReference>
<evidence type="ECO:0000256" key="17">
    <source>
        <dbReference type="PIRNR" id="PIRNR000732"/>
    </source>
</evidence>
<keyword evidence="21" id="KW-0175">Coiled coil</keyword>
<keyword evidence="13 17" id="KW-0479">Metal-binding</keyword>
<dbReference type="InterPro" id="IPR008279">
    <property type="entry name" value="PEP-util_enz_mobile_dom"/>
</dbReference>
<evidence type="ECO:0000256" key="13">
    <source>
        <dbReference type="ARBA" id="ARBA00022723"/>
    </source>
</evidence>
<feature type="binding site" evidence="19">
    <location>
        <position position="317"/>
    </location>
    <ligand>
        <name>phosphoenolpyruvate</name>
        <dbReference type="ChEBI" id="CHEBI:58702"/>
    </ligand>
</feature>
<sequence>MKIIKGISGSPGVTIGKVFLWIKKEKDLNYKGDEAKKIWREAKEALKEELNNRLLDLSETERDLVNFYLLLLDDPTFEEFLFEKIDEGLDFKTAVEITTERFKKEFLNLDVYFKMRAQDIEALKEEIFRVVVGESYPSLEEPSILVSKEVTPWQLINIPKDKLLGIVSEKGGVLSHLSIIARNLNLPLLIGANVLEIKGGELAILDGEKGILILDPSSQEVEKYQRLYERYKILQKKAIEFKNYVPKKENGEKFFISGNIGNLEDAFLALEQGAMGIGLFRTEFLFLERNDPPSEEEQYEIYKKVGDLFLNYPVIIRTLDIGGDKNVPYIQFEREENPFLGLRGIRWSLYEKVLFKTQLKAILRASIGNNIHMMFPMVDLVEEVIEAKKLVKEAVEELEKEGKEYKIPPIGIMLETPISILNINRFADFVDFFSLGTNDLFQYTFAVDRTNEKVSYLYRPYHPAFWDLIKEAIDSAHKIGKWIGICGELGGDLRAFLLLYSLGIDEVSVAPLRIPILKLLSSKIAKVDVSFDSLQEDELLEVLDKHYQKIMEEIGS</sequence>
<keyword evidence="8 17" id="KW-0813">Transport</keyword>
<evidence type="ECO:0000259" key="22">
    <source>
        <dbReference type="Pfam" id="PF00391"/>
    </source>
</evidence>
<dbReference type="AlphaFoldDB" id="A0A7C3RV89"/>
<feature type="domain" description="Phosphotransferase system enzyme I N-terminal" evidence="24">
    <location>
        <begin position="5"/>
        <end position="116"/>
    </location>
</feature>
<dbReference type="InterPro" id="IPR008731">
    <property type="entry name" value="PTS_EIN"/>
</dbReference>
<keyword evidence="15 17" id="KW-0460">Magnesium</keyword>
<dbReference type="GO" id="GO:0008965">
    <property type="term" value="F:phosphoenolpyruvate-protein phosphotransferase activity"/>
    <property type="evidence" value="ECO:0007669"/>
    <property type="project" value="UniProtKB-EC"/>
</dbReference>
<dbReference type="InterPro" id="IPR050499">
    <property type="entry name" value="PEP-utilizing_PTS_enzyme"/>
</dbReference>
<dbReference type="SUPFAM" id="SSF52009">
    <property type="entry name" value="Phosphohistidine domain"/>
    <property type="match status" value="1"/>
</dbReference>
<dbReference type="InterPro" id="IPR036637">
    <property type="entry name" value="Phosphohistidine_dom_sf"/>
</dbReference>
<keyword evidence="10 17" id="KW-0762">Sugar transport</keyword>
<keyword evidence="9 17" id="KW-0963">Cytoplasm</keyword>
<dbReference type="PIRSF" id="PIRSF000732">
    <property type="entry name" value="PTS_enzyme_I"/>
    <property type="match status" value="1"/>
</dbReference>
<dbReference type="InterPro" id="IPR024692">
    <property type="entry name" value="PTS_EI"/>
</dbReference>